<dbReference type="PANTHER" id="PTHR34298:SF2">
    <property type="entry name" value="SEGREGATION AND CONDENSATION PROTEIN B"/>
    <property type="match status" value="1"/>
</dbReference>
<dbReference type="SUPFAM" id="SSF46785">
    <property type="entry name" value="Winged helix' DNA-binding domain"/>
    <property type="match status" value="2"/>
</dbReference>
<name>A0A8H9G0A2_9SPHI</name>
<gene>
    <name evidence="5" type="primary">scpB</name>
    <name evidence="5" type="ORF">GCM10011516_26340</name>
</gene>
<dbReference type="PIRSF" id="PIRSF019345">
    <property type="entry name" value="ScpB"/>
    <property type="match status" value="1"/>
</dbReference>
<dbReference type="InterPro" id="IPR036388">
    <property type="entry name" value="WH-like_DNA-bd_sf"/>
</dbReference>
<evidence type="ECO:0000313" key="6">
    <source>
        <dbReference type="Proteomes" id="UP000614460"/>
    </source>
</evidence>
<reference evidence="5" key="2">
    <citation type="submission" date="2020-09" db="EMBL/GenBank/DDBJ databases">
        <authorList>
            <person name="Sun Q."/>
            <person name="Zhou Y."/>
        </authorList>
    </citation>
    <scope>NUCLEOTIDE SEQUENCE</scope>
    <source>
        <strain evidence="5">CGMCC 1.15966</strain>
    </source>
</reference>
<dbReference type="EMBL" id="BMKM01000007">
    <property type="protein sequence ID" value="GGE27388.1"/>
    <property type="molecule type" value="Genomic_DNA"/>
</dbReference>
<dbReference type="GO" id="GO:0051301">
    <property type="term" value="P:cell division"/>
    <property type="evidence" value="ECO:0007669"/>
    <property type="project" value="UniProtKB-KW"/>
</dbReference>
<evidence type="ECO:0000256" key="4">
    <source>
        <dbReference type="ARBA" id="ARBA00023306"/>
    </source>
</evidence>
<dbReference type="InterPro" id="IPR005234">
    <property type="entry name" value="ScpB_csome_segregation"/>
</dbReference>
<organism evidence="5 6">
    <name type="scientific">Sphingobacterium cellulitidis</name>
    <dbReference type="NCBI Taxonomy" id="1768011"/>
    <lineage>
        <taxon>Bacteria</taxon>
        <taxon>Pseudomonadati</taxon>
        <taxon>Bacteroidota</taxon>
        <taxon>Sphingobacteriia</taxon>
        <taxon>Sphingobacteriales</taxon>
        <taxon>Sphingobacteriaceae</taxon>
        <taxon>Sphingobacterium</taxon>
    </lineage>
</organism>
<dbReference type="AlphaFoldDB" id="A0A8H9G0A2"/>
<keyword evidence="1" id="KW-0963">Cytoplasm</keyword>
<evidence type="ECO:0000313" key="5">
    <source>
        <dbReference type="EMBL" id="GGE27388.1"/>
    </source>
</evidence>
<keyword evidence="4" id="KW-0131">Cell cycle</keyword>
<evidence type="ECO:0000256" key="1">
    <source>
        <dbReference type="ARBA" id="ARBA00022490"/>
    </source>
</evidence>
<keyword evidence="3" id="KW-0159">Chromosome partition</keyword>
<sequence length="186" mass="20758">MKDIILNIEAIIFASSEGISQKDLREILQDALAIEISKVELAEFIGKLKAKYESADYALALVSINDQLQFLTKPEYHEAINQLQVHKERKKLSQSALETLAIIAYRQPITKLEVEQIRGVNCDYSIQRLLDKGLIQIAGKANSIGKPLLYATSGEFMNHFGLSSTKDLPQLKDIVAEENSIGEIVD</sequence>
<dbReference type="Gene3D" id="1.10.10.10">
    <property type="entry name" value="Winged helix-like DNA-binding domain superfamily/Winged helix DNA-binding domain"/>
    <property type="match status" value="2"/>
</dbReference>
<dbReference type="Proteomes" id="UP000614460">
    <property type="component" value="Unassembled WGS sequence"/>
</dbReference>
<evidence type="ECO:0000256" key="3">
    <source>
        <dbReference type="ARBA" id="ARBA00022829"/>
    </source>
</evidence>
<dbReference type="PANTHER" id="PTHR34298">
    <property type="entry name" value="SEGREGATION AND CONDENSATION PROTEIN B"/>
    <property type="match status" value="1"/>
</dbReference>
<accession>A0A8H9G0A2</accession>
<evidence type="ECO:0000256" key="2">
    <source>
        <dbReference type="ARBA" id="ARBA00022618"/>
    </source>
</evidence>
<proteinExistence type="predicted"/>
<dbReference type="NCBIfam" id="TIGR00281">
    <property type="entry name" value="SMC-Scp complex subunit ScpB"/>
    <property type="match status" value="1"/>
</dbReference>
<dbReference type="GO" id="GO:0051304">
    <property type="term" value="P:chromosome separation"/>
    <property type="evidence" value="ECO:0007669"/>
    <property type="project" value="InterPro"/>
</dbReference>
<reference evidence="5" key="1">
    <citation type="journal article" date="2014" name="Int. J. Syst. Evol. Microbiol.">
        <title>Complete genome sequence of Corynebacterium casei LMG S-19264T (=DSM 44701T), isolated from a smear-ripened cheese.</title>
        <authorList>
            <consortium name="US DOE Joint Genome Institute (JGI-PGF)"/>
            <person name="Walter F."/>
            <person name="Albersmeier A."/>
            <person name="Kalinowski J."/>
            <person name="Ruckert C."/>
        </authorList>
    </citation>
    <scope>NUCLEOTIDE SEQUENCE</scope>
    <source>
        <strain evidence="5">CGMCC 1.15966</strain>
    </source>
</reference>
<protein>
    <submittedName>
        <fullName evidence="5">Segregation and condensation protein B</fullName>
    </submittedName>
</protein>
<keyword evidence="6" id="KW-1185">Reference proteome</keyword>
<dbReference type="RefSeq" id="WP_094282702.1">
    <property type="nucleotide sequence ID" value="NZ_BMKM01000007.1"/>
</dbReference>
<dbReference type="Pfam" id="PF04079">
    <property type="entry name" value="SMC_ScpB"/>
    <property type="match status" value="1"/>
</dbReference>
<keyword evidence="2" id="KW-0132">Cell division</keyword>
<comment type="caution">
    <text evidence="5">The sequence shown here is derived from an EMBL/GenBank/DDBJ whole genome shotgun (WGS) entry which is preliminary data.</text>
</comment>
<dbReference type="InterPro" id="IPR036390">
    <property type="entry name" value="WH_DNA-bd_sf"/>
</dbReference>